<reference evidence="1 2" key="1">
    <citation type="submission" date="2018-08" db="EMBL/GenBank/DDBJ databases">
        <title>Genomic Encyclopedia of Type Strains, Phase IV (KMG-IV): sequencing the most valuable type-strain genomes for metagenomic binning, comparative biology and taxonomic classification.</title>
        <authorList>
            <person name="Goeker M."/>
        </authorList>
    </citation>
    <scope>NUCLEOTIDE SEQUENCE [LARGE SCALE GENOMIC DNA]</scope>
    <source>
        <strain evidence="1 2">DSM 18841</strain>
    </source>
</reference>
<keyword evidence="2" id="KW-1185">Reference proteome</keyword>
<evidence type="ECO:0000313" key="2">
    <source>
        <dbReference type="Proteomes" id="UP000256884"/>
    </source>
</evidence>
<accession>A0A3E0I7L2</accession>
<organism evidence="1 2">
    <name type="scientific">Tenacibaculum gallaicum</name>
    <dbReference type="NCBI Taxonomy" id="561505"/>
    <lineage>
        <taxon>Bacteria</taxon>
        <taxon>Pseudomonadati</taxon>
        <taxon>Bacteroidota</taxon>
        <taxon>Flavobacteriia</taxon>
        <taxon>Flavobacteriales</taxon>
        <taxon>Flavobacteriaceae</taxon>
        <taxon>Tenacibaculum</taxon>
    </lineage>
</organism>
<name>A0A3E0I7L2_9FLAO</name>
<dbReference type="EMBL" id="QUNS01000002">
    <property type="protein sequence ID" value="REH54733.1"/>
    <property type="molecule type" value="Genomic_DNA"/>
</dbReference>
<gene>
    <name evidence="1" type="ORF">C7448_102257</name>
</gene>
<evidence type="ECO:0000313" key="1">
    <source>
        <dbReference type="EMBL" id="REH54733.1"/>
    </source>
</evidence>
<proteinExistence type="predicted"/>
<comment type="caution">
    <text evidence="1">The sequence shown here is derived from an EMBL/GenBank/DDBJ whole genome shotgun (WGS) entry which is preliminary data.</text>
</comment>
<dbReference type="OrthoDB" id="5918473at2"/>
<dbReference type="Proteomes" id="UP000256884">
    <property type="component" value="Unassembled WGS sequence"/>
</dbReference>
<dbReference type="Gene3D" id="1.10.30.50">
    <property type="match status" value="1"/>
</dbReference>
<dbReference type="AlphaFoldDB" id="A0A3E0I7L2"/>
<dbReference type="RefSeq" id="WP_115900385.1">
    <property type="nucleotide sequence ID" value="NZ_QUNS01000002.1"/>
</dbReference>
<sequence length="300" mass="34372">MRFVIKPNSHKTAKLSSDETKEALLDIAKNIAKDNISDSIYREPYGDPDENRSKVEDQLAISYHNKCAYCERLAKADIEHYRPKKKVSEDETHNGYYWLCYEWTNLLPSCVKCNRDGGKHNKFPIIGNRVIVPSFLANGELNLSHQLAQNNPLLAEAPYLLNPEIDNPELFFDFFNDPLGNGIRIRGIDNQDRGKNTIKICKLNRQELRLERVENVINPFKQAIESAFVMLADGTLSSDQLNSQIIFQLRQLKSNANNEKSTHTLLRKYIVKNSQNFSAIMIPYLTNNIQNIVLAVFNSI</sequence>
<protein>
    <submittedName>
        <fullName evidence="1">Uncharacterized protein (TIGR02646 family)</fullName>
    </submittedName>
</protein>